<evidence type="ECO:0000313" key="3">
    <source>
        <dbReference type="Proteomes" id="UP000030146"/>
    </source>
</evidence>
<protein>
    <submittedName>
        <fullName evidence="2">Uncharacterized protein</fullName>
    </submittedName>
</protein>
<keyword evidence="1" id="KW-0680">Restriction system</keyword>
<sequence length="191" mass="21945">MPLSYISLFFKGLIKYIPRIAKVTLEAEKVQQIDAYYQQCAEEGATEADIATSKKAMSAMEVILGDDERLERLAADIIEHYTEACDNRADVVQKAMIVCSKRHIAYRLLNKFEQLRPDWFIERKSPDDSRLPKEVLQRLSPMPTIAMVATRNANDPADMYHYLGDKKRIKELDEAFKAPESNFRVVIVVDM</sequence>
<keyword evidence="3" id="KW-1185">Reference proteome</keyword>
<dbReference type="GO" id="GO:0009307">
    <property type="term" value="P:DNA restriction-modification system"/>
    <property type="evidence" value="ECO:0007669"/>
    <property type="project" value="UniProtKB-KW"/>
</dbReference>
<gene>
    <name evidence="2" type="ORF">HR15_03160</name>
</gene>
<evidence type="ECO:0000313" key="2">
    <source>
        <dbReference type="EMBL" id="KGN91080.1"/>
    </source>
</evidence>
<reference evidence="2 3" key="1">
    <citation type="submission" date="2014-08" db="EMBL/GenBank/DDBJ databases">
        <title>Porphyromonas gulae strain:COT-052_OH3439 Genome sequencing.</title>
        <authorList>
            <person name="Wallis C."/>
            <person name="Deusch O."/>
            <person name="O'Flynn C."/>
            <person name="Davis I."/>
            <person name="Jospin G."/>
            <person name="Darling A.E."/>
            <person name="Coil D.A."/>
            <person name="Alexiev A."/>
            <person name="Horsfall A."/>
            <person name="Kirkwood N."/>
            <person name="Harris S."/>
            <person name="Eisen J.A."/>
        </authorList>
    </citation>
    <scope>NUCLEOTIDE SEQUENCE [LARGE SCALE GENOMIC DNA]</scope>
    <source>
        <strain evidence="3">COT-052 OH3439</strain>
    </source>
</reference>
<proteinExistence type="predicted"/>
<dbReference type="PANTHER" id="PTHR30195:SF15">
    <property type="entry name" value="TYPE I RESTRICTION ENZYME HINDI ENDONUCLEASE SUBUNIT"/>
    <property type="match status" value="1"/>
</dbReference>
<organism evidence="2 3">
    <name type="scientific">Porphyromonas gulae</name>
    <dbReference type="NCBI Taxonomy" id="111105"/>
    <lineage>
        <taxon>Bacteria</taxon>
        <taxon>Pseudomonadati</taxon>
        <taxon>Bacteroidota</taxon>
        <taxon>Bacteroidia</taxon>
        <taxon>Bacteroidales</taxon>
        <taxon>Porphyromonadaceae</taxon>
        <taxon>Porphyromonas</taxon>
    </lineage>
</organism>
<dbReference type="Gene3D" id="3.40.50.300">
    <property type="entry name" value="P-loop containing nucleotide triphosphate hydrolases"/>
    <property type="match status" value="1"/>
</dbReference>
<dbReference type="Proteomes" id="UP000030146">
    <property type="component" value="Unassembled WGS sequence"/>
</dbReference>
<dbReference type="InterPro" id="IPR051268">
    <property type="entry name" value="Type-I_R_enzyme_R_subunit"/>
</dbReference>
<dbReference type="AlphaFoldDB" id="A0A0A2FM15"/>
<name>A0A0A2FM15_9PORP</name>
<dbReference type="InterPro" id="IPR027417">
    <property type="entry name" value="P-loop_NTPase"/>
</dbReference>
<accession>A0A0A2FM15</accession>
<evidence type="ECO:0000256" key="1">
    <source>
        <dbReference type="ARBA" id="ARBA00022747"/>
    </source>
</evidence>
<comment type="caution">
    <text evidence="2">The sequence shown here is derived from an EMBL/GenBank/DDBJ whole genome shotgun (WGS) entry which is preliminary data.</text>
</comment>
<dbReference type="EMBL" id="JRAK01000051">
    <property type="protein sequence ID" value="KGN91080.1"/>
    <property type="molecule type" value="Genomic_DNA"/>
</dbReference>
<dbReference type="PANTHER" id="PTHR30195">
    <property type="entry name" value="TYPE I SITE-SPECIFIC DEOXYRIBONUCLEASE PROTEIN SUBUNIT M AND R"/>
    <property type="match status" value="1"/>
</dbReference>